<dbReference type="Pfam" id="PF11741">
    <property type="entry name" value="AMIN"/>
    <property type="match status" value="1"/>
</dbReference>
<feature type="domain" description="AMIN" evidence="3">
    <location>
        <begin position="49"/>
        <end position="130"/>
    </location>
</feature>
<protein>
    <submittedName>
        <fullName evidence="4">AMIN domain-containing protein</fullName>
    </submittedName>
</protein>
<dbReference type="Gene3D" id="2.60.40.3500">
    <property type="match status" value="1"/>
</dbReference>
<comment type="caution">
    <text evidence="4">The sequence shown here is derived from an EMBL/GenBank/DDBJ whole genome shotgun (WGS) entry which is preliminary data.</text>
</comment>
<evidence type="ECO:0000259" key="3">
    <source>
        <dbReference type="Pfam" id="PF11741"/>
    </source>
</evidence>
<evidence type="ECO:0000256" key="1">
    <source>
        <dbReference type="SAM" id="MobiDB-lite"/>
    </source>
</evidence>
<dbReference type="EMBL" id="VGJX01000432">
    <property type="protein sequence ID" value="MBM3275074.1"/>
    <property type="molecule type" value="Genomic_DNA"/>
</dbReference>
<gene>
    <name evidence="4" type="ORF">FJZ00_07965</name>
</gene>
<feature type="region of interest" description="Disordered" evidence="1">
    <location>
        <begin position="186"/>
        <end position="216"/>
    </location>
</feature>
<evidence type="ECO:0000256" key="2">
    <source>
        <dbReference type="SAM" id="SignalP"/>
    </source>
</evidence>
<dbReference type="AlphaFoldDB" id="A0A938BND1"/>
<accession>A0A938BND1</accession>
<dbReference type="InterPro" id="IPR021731">
    <property type="entry name" value="AMIN_dom"/>
</dbReference>
<proteinExistence type="predicted"/>
<organism evidence="4 5">
    <name type="scientific">Candidatus Tanganyikabacteria bacterium</name>
    <dbReference type="NCBI Taxonomy" id="2961651"/>
    <lineage>
        <taxon>Bacteria</taxon>
        <taxon>Bacillati</taxon>
        <taxon>Candidatus Sericytochromatia</taxon>
        <taxon>Candidatus Tanganyikabacteria</taxon>
    </lineage>
</organism>
<dbReference type="Proteomes" id="UP000703893">
    <property type="component" value="Unassembled WGS sequence"/>
</dbReference>
<reference evidence="4 5" key="1">
    <citation type="submission" date="2019-03" db="EMBL/GenBank/DDBJ databases">
        <title>Lake Tanganyika Metagenome-Assembled Genomes (MAGs).</title>
        <authorList>
            <person name="Tran P."/>
        </authorList>
    </citation>
    <scope>NUCLEOTIDE SEQUENCE [LARGE SCALE GENOMIC DNA]</scope>
    <source>
        <strain evidence="4">K_DeepCast_65m_m2_236</strain>
    </source>
</reference>
<feature type="chain" id="PRO_5037428866" evidence="2">
    <location>
        <begin position="23"/>
        <end position="295"/>
    </location>
</feature>
<evidence type="ECO:0000313" key="5">
    <source>
        <dbReference type="Proteomes" id="UP000703893"/>
    </source>
</evidence>
<sequence>MSGQTSGYIMLQWLLFVGTALAAIPQPAAPDRPVVAPAACTVAWRTPALIIRCDRPVQVLQSSLRDPERRIIDVKNADLADPRSASTVAVSQAGIRQVRIARYPQTRSLRIVLDLAGDAVLRTDIEGDGRVLVASLAGGFAIAPTEVYGPPATNRKAGMGAARRFGLPVKVLAEVKVATVSMAKGPPEATAIPKSAPQSVKLPGPAPDEVGEPGATRSIAWPAAPQVVEAMRIRRLNSGDTTVEVRGREPLMAWVQEEIYPARLTIRVPRSSLACDAPAARGAVSRVLLRRETDS</sequence>
<keyword evidence="2" id="KW-0732">Signal</keyword>
<feature type="signal peptide" evidence="2">
    <location>
        <begin position="1"/>
        <end position="22"/>
    </location>
</feature>
<evidence type="ECO:0000313" key="4">
    <source>
        <dbReference type="EMBL" id="MBM3275074.1"/>
    </source>
</evidence>
<name>A0A938BND1_9BACT</name>
<feature type="non-terminal residue" evidence="4">
    <location>
        <position position="295"/>
    </location>
</feature>